<evidence type="ECO:0000313" key="2">
    <source>
        <dbReference type="Proteomes" id="UP001626550"/>
    </source>
</evidence>
<reference evidence="1 2" key="1">
    <citation type="submission" date="2024-11" db="EMBL/GenBank/DDBJ databases">
        <title>Adaptive evolution of stress response genes in parasites aligns with host niche diversity.</title>
        <authorList>
            <person name="Hahn C."/>
            <person name="Resl P."/>
        </authorList>
    </citation>
    <scope>NUCLEOTIDE SEQUENCE [LARGE SCALE GENOMIC DNA]</scope>
    <source>
        <strain evidence="1">EGGRZ-B1_66</strain>
        <tissue evidence="1">Body</tissue>
    </source>
</reference>
<comment type="caution">
    <text evidence="1">The sequence shown here is derived from an EMBL/GenBank/DDBJ whole genome shotgun (WGS) entry which is preliminary data.</text>
</comment>
<proteinExistence type="predicted"/>
<dbReference type="AlphaFoldDB" id="A0ABD2QDY2"/>
<keyword evidence="2" id="KW-1185">Reference proteome</keyword>
<protein>
    <submittedName>
        <fullName evidence="1">Uncharacterized protein</fullName>
    </submittedName>
</protein>
<gene>
    <name evidence="1" type="ORF">Ciccas_003581</name>
</gene>
<sequence length="183" mass="20967">MRLLSSHLNQKVKAETMAKEYVSERDFSTHYAECKLLYVRQTRRLQKYFRVTPEGRLLVHNPRKSGQSFTSTEIMPSALEKMRTDSLEKLSFSEEDKLSKLISGSRLERIKSAYQNACMKRSQLVPSESLPELKNLPAKSNGIYVHPVELDSCPEFLNKYLLDTNQAPDNPSDCPTPLALQQD</sequence>
<dbReference type="Proteomes" id="UP001626550">
    <property type="component" value="Unassembled WGS sequence"/>
</dbReference>
<accession>A0ABD2QDY2</accession>
<evidence type="ECO:0000313" key="1">
    <source>
        <dbReference type="EMBL" id="KAL3317753.1"/>
    </source>
</evidence>
<dbReference type="EMBL" id="JBJKFK010000335">
    <property type="protein sequence ID" value="KAL3317753.1"/>
    <property type="molecule type" value="Genomic_DNA"/>
</dbReference>
<organism evidence="1 2">
    <name type="scientific">Cichlidogyrus casuarinus</name>
    <dbReference type="NCBI Taxonomy" id="1844966"/>
    <lineage>
        <taxon>Eukaryota</taxon>
        <taxon>Metazoa</taxon>
        <taxon>Spiralia</taxon>
        <taxon>Lophotrochozoa</taxon>
        <taxon>Platyhelminthes</taxon>
        <taxon>Monogenea</taxon>
        <taxon>Monopisthocotylea</taxon>
        <taxon>Dactylogyridea</taxon>
        <taxon>Ancyrocephalidae</taxon>
        <taxon>Cichlidogyrus</taxon>
    </lineage>
</organism>
<name>A0ABD2QDY2_9PLAT</name>